<evidence type="ECO:0000256" key="8">
    <source>
        <dbReference type="SAM" id="Phobius"/>
    </source>
</evidence>
<dbReference type="PRINTS" id="PR00253">
    <property type="entry name" value="GABAARECEPTR"/>
</dbReference>
<dbReference type="InterPro" id="IPR006029">
    <property type="entry name" value="Neurotrans-gated_channel_TM"/>
</dbReference>
<dbReference type="InterPro" id="IPR036719">
    <property type="entry name" value="Neuro-gated_channel_TM_sf"/>
</dbReference>
<dbReference type="Pfam" id="PF02932">
    <property type="entry name" value="Neur_chan_memb"/>
    <property type="match status" value="1"/>
</dbReference>
<evidence type="ECO:0000256" key="2">
    <source>
        <dbReference type="ARBA" id="ARBA00004236"/>
    </source>
</evidence>
<reference evidence="11" key="1">
    <citation type="submission" date="2025-08" db="UniProtKB">
        <authorList>
            <consortium name="RefSeq"/>
        </authorList>
    </citation>
    <scope>IDENTIFICATION</scope>
    <source>
        <tissue evidence="11">Muscle</tissue>
    </source>
</reference>
<keyword evidence="5" id="KW-0406">Ion transport</keyword>
<dbReference type="InterPro" id="IPR006201">
    <property type="entry name" value="Neur_channel"/>
</dbReference>
<evidence type="ECO:0000256" key="4">
    <source>
        <dbReference type="ARBA" id="ARBA00022475"/>
    </source>
</evidence>
<feature type="compositionally biased region" description="Polar residues" evidence="7">
    <location>
        <begin position="190"/>
        <end position="206"/>
    </location>
</feature>
<name>A0ABM1C2V4_LIMPO</name>
<dbReference type="CDD" id="cd19049">
    <property type="entry name" value="LGIC_TM_anion"/>
    <property type="match status" value="1"/>
</dbReference>
<feature type="transmembrane region" description="Helical" evidence="8">
    <location>
        <begin position="133"/>
        <end position="155"/>
    </location>
</feature>
<keyword evidence="8" id="KW-1133">Transmembrane helix</keyword>
<evidence type="ECO:0000259" key="9">
    <source>
        <dbReference type="Pfam" id="PF02932"/>
    </source>
</evidence>
<evidence type="ECO:0000256" key="1">
    <source>
        <dbReference type="ARBA" id="ARBA00004141"/>
    </source>
</evidence>
<evidence type="ECO:0000256" key="3">
    <source>
        <dbReference type="ARBA" id="ARBA00022448"/>
    </source>
</evidence>
<evidence type="ECO:0000256" key="5">
    <source>
        <dbReference type="ARBA" id="ARBA00023065"/>
    </source>
</evidence>
<comment type="subcellular location">
    <subcellularLocation>
        <location evidence="2">Cell membrane</location>
    </subcellularLocation>
    <subcellularLocation>
        <location evidence="1">Membrane</location>
        <topology evidence="1">Multi-pass membrane protein</topology>
    </subcellularLocation>
</comment>
<feature type="non-terminal residue" evidence="11">
    <location>
        <position position="1"/>
    </location>
</feature>
<dbReference type="SUPFAM" id="SSF90112">
    <property type="entry name" value="Neurotransmitter-gated ion-channel transmembrane pore"/>
    <property type="match status" value="1"/>
</dbReference>
<proteinExistence type="predicted"/>
<feature type="transmembrane region" description="Helical" evidence="8">
    <location>
        <begin position="71"/>
        <end position="92"/>
    </location>
</feature>
<dbReference type="Gene3D" id="1.20.58.390">
    <property type="entry name" value="Neurotransmitter-gated ion-channel transmembrane domain"/>
    <property type="match status" value="1"/>
</dbReference>
<evidence type="ECO:0000313" key="10">
    <source>
        <dbReference type="Proteomes" id="UP000694941"/>
    </source>
</evidence>
<keyword evidence="3" id="KW-0813">Transport</keyword>
<organism evidence="10 11">
    <name type="scientific">Limulus polyphemus</name>
    <name type="common">Atlantic horseshoe crab</name>
    <dbReference type="NCBI Taxonomy" id="6850"/>
    <lineage>
        <taxon>Eukaryota</taxon>
        <taxon>Metazoa</taxon>
        <taxon>Ecdysozoa</taxon>
        <taxon>Arthropoda</taxon>
        <taxon>Chelicerata</taxon>
        <taxon>Merostomata</taxon>
        <taxon>Xiphosura</taxon>
        <taxon>Limulidae</taxon>
        <taxon>Limulus</taxon>
    </lineage>
</organism>
<protein>
    <submittedName>
        <fullName evidence="11">Glutamate-gated chloride channel-like</fullName>
    </submittedName>
</protein>
<dbReference type="InterPro" id="IPR036734">
    <property type="entry name" value="Neur_chan_lig-bd_sf"/>
</dbReference>
<gene>
    <name evidence="11" type="primary">LOC106477185</name>
</gene>
<keyword evidence="8" id="KW-0472">Membrane</keyword>
<accession>A0ABM1C2V4</accession>
<evidence type="ECO:0000313" key="11">
    <source>
        <dbReference type="RefSeq" id="XP_013793229.2"/>
    </source>
</evidence>
<keyword evidence="4" id="KW-1003">Cell membrane</keyword>
<dbReference type="InterPro" id="IPR006028">
    <property type="entry name" value="GABAA/Glycine_rcpt"/>
</dbReference>
<dbReference type="Proteomes" id="UP000694941">
    <property type="component" value="Unplaced"/>
</dbReference>
<feature type="region of interest" description="Disordered" evidence="7">
    <location>
        <begin position="182"/>
        <end position="206"/>
    </location>
</feature>
<dbReference type="PANTHER" id="PTHR18945">
    <property type="entry name" value="NEUROTRANSMITTER GATED ION CHANNEL"/>
    <property type="match status" value="1"/>
</dbReference>
<keyword evidence="10" id="KW-1185">Reference proteome</keyword>
<feature type="transmembrane region" description="Helical" evidence="8">
    <location>
        <begin position="228"/>
        <end position="248"/>
    </location>
</feature>
<dbReference type="InterPro" id="IPR038050">
    <property type="entry name" value="Neuro_actylchol_rec"/>
</dbReference>
<keyword evidence="6" id="KW-0407">Ion channel</keyword>
<sequence>SYSDDIVQLRWTGESRGRYDWMSSVKVVGDIELPEYRFVKLETKTEVTVWNTGNYSTLVVRFIFARHLTAYLVNTYIPSSLVVVMSWLSFWLDINAVPARITLGVTSLLTLVTQVVQSRSAIPPVGYVNALDIWLFVCLNVVFATLLEYAIAYTISLKTKPNKIGVNPLAGKYFGNFDKKNPEKNDRNAIANSTKTRSPTQAWTNPNIGHANQTIEKPSTRNVSKVDLFSRVIFPTCFASFVIVYWVYYMYDY</sequence>
<evidence type="ECO:0000256" key="7">
    <source>
        <dbReference type="SAM" id="MobiDB-lite"/>
    </source>
</evidence>
<keyword evidence="8" id="KW-0812">Transmembrane</keyword>
<dbReference type="RefSeq" id="XP_013793229.2">
    <property type="nucleotide sequence ID" value="XM_013937775.2"/>
</dbReference>
<dbReference type="Gene3D" id="2.70.170.10">
    <property type="entry name" value="Neurotransmitter-gated ion-channel ligand-binding domain"/>
    <property type="match status" value="1"/>
</dbReference>
<dbReference type="GeneID" id="106477185"/>
<evidence type="ECO:0000256" key="6">
    <source>
        <dbReference type="ARBA" id="ARBA00023303"/>
    </source>
</evidence>
<feature type="domain" description="Neurotransmitter-gated ion-channel transmembrane" evidence="9">
    <location>
        <begin position="75"/>
        <end position="161"/>
    </location>
</feature>